<sequence length="77" mass="9010">MIIQKIIDELHEIPEDHLTQIYEIVRSFRLELERERSHNPDDTPDEEIVANLKQGMQEALGGNTIPLDRMWEGIDVD</sequence>
<accession>A0A0A1VVX6</accession>
<evidence type="ECO:0000313" key="1">
    <source>
        <dbReference type="EMBL" id="GAL93880.1"/>
    </source>
</evidence>
<comment type="caution">
    <text evidence="1">The sequence shown here is derived from an EMBL/GenBank/DDBJ whole genome shotgun (WGS) entry which is preliminary data.</text>
</comment>
<dbReference type="AlphaFoldDB" id="A0A0A1VVX6"/>
<proteinExistence type="predicted"/>
<organism evidence="1 2">
    <name type="scientific">Microcystis aeruginosa NIES-44</name>
    <dbReference type="NCBI Taxonomy" id="449439"/>
    <lineage>
        <taxon>Bacteria</taxon>
        <taxon>Bacillati</taxon>
        <taxon>Cyanobacteriota</taxon>
        <taxon>Cyanophyceae</taxon>
        <taxon>Oscillatoriophycideae</taxon>
        <taxon>Chroococcales</taxon>
        <taxon>Microcystaceae</taxon>
        <taxon>Microcystis</taxon>
    </lineage>
</organism>
<evidence type="ECO:0000313" key="2">
    <source>
        <dbReference type="Proteomes" id="UP000030321"/>
    </source>
</evidence>
<protein>
    <submittedName>
        <fullName evidence="1">Uncharacterized protein</fullName>
    </submittedName>
</protein>
<gene>
    <name evidence="1" type="ORF">N44_03632</name>
</gene>
<dbReference type="EMBL" id="BBPA01000049">
    <property type="protein sequence ID" value="GAL93880.1"/>
    <property type="molecule type" value="Genomic_DNA"/>
</dbReference>
<reference evidence="2" key="1">
    <citation type="journal article" date="2015" name="Genome">
        <title>Whole Genome Sequence of the Non-Microcystin-Producing Microcystis aeruginosa Strain NIES-44.</title>
        <authorList>
            <person name="Okano K."/>
            <person name="Miyata N."/>
            <person name="Ozaki Y."/>
        </authorList>
    </citation>
    <scope>NUCLEOTIDE SEQUENCE [LARGE SCALE GENOMIC DNA]</scope>
    <source>
        <strain evidence="2">NIES-44</strain>
    </source>
</reference>
<dbReference type="Proteomes" id="UP000030321">
    <property type="component" value="Unassembled WGS sequence"/>
</dbReference>
<name>A0A0A1VVX6_MICAE</name>